<organism evidence="2 3">
    <name type="scientific">Popillia japonica</name>
    <name type="common">Japanese beetle</name>
    <dbReference type="NCBI Taxonomy" id="7064"/>
    <lineage>
        <taxon>Eukaryota</taxon>
        <taxon>Metazoa</taxon>
        <taxon>Ecdysozoa</taxon>
        <taxon>Arthropoda</taxon>
        <taxon>Hexapoda</taxon>
        <taxon>Insecta</taxon>
        <taxon>Pterygota</taxon>
        <taxon>Neoptera</taxon>
        <taxon>Endopterygota</taxon>
        <taxon>Coleoptera</taxon>
        <taxon>Polyphaga</taxon>
        <taxon>Scarabaeiformia</taxon>
        <taxon>Scarabaeidae</taxon>
        <taxon>Rutelinae</taxon>
        <taxon>Popillia</taxon>
    </lineage>
</organism>
<evidence type="ECO:0000313" key="3">
    <source>
        <dbReference type="Proteomes" id="UP001458880"/>
    </source>
</evidence>
<feature type="region of interest" description="Disordered" evidence="1">
    <location>
        <begin position="95"/>
        <end position="155"/>
    </location>
</feature>
<feature type="region of interest" description="Disordered" evidence="1">
    <location>
        <begin position="1"/>
        <end position="23"/>
    </location>
</feature>
<proteinExistence type="predicted"/>
<feature type="region of interest" description="Disordered" evidence="1">
    <location>
        <begin position="259"/>
        <end position="299"/>
    </location>
</feature>
<reference evidence="2 3" key="1">
    <citation type="journal article" date="2024" name="BMC Genomics">
        <title>De novo assembly and annotation of Popillia japonica's genome with initial clues to its potential as an invasive pest.</title>
        <authorList>
            <person name="Cucini C."/>
            <person name="Boschi S."/>
            <person name="Funari R."/>
            <person name="Cardaioli E."/>
            <person name="Iannotti N."/>
            <person name="Marturano G."/>
            <person name="Paoli F."/>
            <person name="Bruttini M."/>
            <person name="Carapelli A."/>
            <person name="Frati F."/>
            <person name="Nardi F."/>
        </authorList>
    </citation>
    <scope>NUCLEOTIDE SEQUENCE [LARGE SCALE GENOMIC DNA]</scope>
    <source>
        <strain evidence="2">DMR45628</strain>
    </source>
</reference>
<evidence type="ECO:0000256" key="1">
    <source>
        <dbReference type="SAM" id="MobiDB-lite"/>
    </source>
</evidence>
<comment type="caution">
    <text evidence="2">The sequence shown here is derived from an EMBL/GenBank/DDBJ whole genome shotgun (WGS) entry which is preliminary data.</text>
</comment>
<evidence type="ECO:0000313" key="2">
    <source>
        <dbReference type="EMBL" id="KAK9730653.1"/>
    </source>
</evidence>
<dbReference type="Proteomes" id="UP001458880">
    <property type="component" value="Unassembled WGS sequence"/>
</dbReference>
<gene>
    <name evidence="2" type="ORF">QE152_g14342</name>
</gene>
<accession>A0AAW1L9M5</accession>
<feature type="compositionally biased region" description="Acidic residues" evidence="1">
    <location>
        <begin position="95"/>
        <end position="104"/>
    </location>
</feature>
<name>A0AAW1L9M5_POPJA</name>
<dbReference type="AlphaFoldDB" id="A0AAW1L9M5"/>
<feature type="compositionally biased region" description="Polar residues" evidence="1">
    <location>
        <begin position="1"/>
        <end position="12"/>
    </location>
</feature>
<sequence length="329" mass="37341">MNNIRNDNSHSVGEQMEKSEQDEEVKEIIVYTVNVTEDIIIETNNVENDTCVLNINNKDDNEEIKEECEEIKINIKSTTENEMEPLLLETEEVDPELEFDENSDVDSQKSSPANRCKTRRSQTRNIPTPKTPKVTDANNDDKSSECSDKPSVVTVQTSEITDTESEVSVFKSVTDIYDPKEKLLGKNSEELDSFQNISTKAVVGSDTTRNVDLSLYPDEELEFSPFLSQSRERSVGETLKLLSSRRSIKSTKDYTLQNNKKDYKTLPPPLTRKAFEKSSGTKRKNADTPDPIANFKNRFVKSEIPSSTPKLTGYKSKNLFDNTNLKSWL</sequence>
<dbReference type="EMBL" id="JASPKY010000144">
    <property type="protein sequence ID" value="KAK9730653.1"/>
    <property type="molecule type" value="Genomic_DNA"/>
</dbReference>
<keyword evidence="3" id="KW-1185">Reference proteome</keyword>
<protein>
    <submittedName>
        <fullName evidence="2">Uncharacterized protein</fullName>
    </submittedName>
</protein>
<feature type="compositionally biased region" description="Basic and acidic residues" evidence="1">
    <location>
        <begin position="139"/>
        <end position="148"/>
    </location>
</feature>